<dbReference type="Gene3D" id="3.30.160.880">
    <property type="entry name" value="Cell division protein ZapA protomer, N-terminal domain"/>
    <property type="match status" value="1"/>
</dbReference>
<evidence type="ECO:0000256" key="8">
    <source>
        <dbReference type="ARBA" id="ARBA00023306"/>
    </source>
</evidence>
<keyword evidence="6" id="KW-0175">Coiled coil</keyword>
<evidence type="ECO:0000256" key="7">
    <source>
        <dbReference type="ARBA" id="ARBA00023210"/>
    </source>
</evidence>
<dbReference type="InterPro" id="IPR007838">
    <property type="entry name" value="Cell_div_ZapA-like"/>
</dbReference>
<protein>
    <recommendedName>
        <fullName evidence="3">Cell division protein ZapA</fullName>
    </recommendedName>
    <alternativeName>
        <fullName evidence="11">Z ring-associated protein ZapA</fullName>
    </alternativeName>
</protein>
<keyword evidence="4" id="KW-0963">Cytoplasm</keyword>
<evidence type="ECO:0000256" key="5">
    <source>
        <dbReference type="ARBA" id="ARBA00022618"/>
    </source>
</evidence>
<keyword evidence="8" id="KW-0131">Cell cycle</keyword>
<evidence type="ECO:0000313" key="13">
    <source>
        <dbReference type="Proteomes" id="UP000838100"/>
    </source>
</evidence>
<keyword evidence="7" id="KW-0717">Septation</keyword>
<dbReference type="PANTHER" id="PTHR34981:SF1">
    <property type="entry name" value="CELL DIVISION PROTEIN ZAPA"/>
    <property type="match status" value="1"/>
</dbReference>
<accession>A0ABN8EPD7</accession>
<gene>
    <name evidence="12" type="primary">zapA</name>
    <name evidence="12" type="ORF">SIN8267_03009</name>
</gene>
<dbReference type="EMBL" id="CAKLPX010000004">
    <property type="protein sequence ID" value="CAH0992872.1"/>
    <property type="molecule type" value="Genomic_DNA"/>
</dbReference>
<evidence type="ECO:0000256" key="2">
    <source>
        <dbReference type="ARBA" id="ARBA00010074"/>
    </source>
</evidence>
<evidence type="ECO:0000313" key="12">
    <source>
        <dbReference type="EMBL" id="CAH0992872.1"/>
    </source>
</evidence>
<dbReference type="Gene3D" id="1.20.5.50">
    <property type="match status" value="1"/>
</dbReference>
<keyword evidence="13" id="KW-1185">Reference proteome</keyword>
<comment type="subcellular location">
    <subcellularLocation>
        <location evidence="1">Cytoplasm</location>
    </subcellularLocation>
</comment>
<dbReference type="Pfam" id="PF05164">
    <property type="entry name" value="ZapA"/>
    <property type="match status" value="1"/>
</dbReference>
<comment type="function">
    <text evidence="9">Activator of cell division through the inhibition of FtsZ GTPase activity, therefore promoting FtsZ assembly into bundles of protofilaments necessary for the formation of the division Z ring. It is recruited early at mid-cell but it is not essential for cell division.</text>
</comment>
<sequence>MSNNTVTVNILDRDYQISCGEEQQQELSDSAKKLDQSMRDIRNGGKVIGLERIAIMAGLNLSHELIQQGNQDSGLESKQQQRIRALNIKLDKAIAKHQRLAADQGQ</sequence>
<comment type="caution">
    <text evidence="12">The sequence shown here is derived from an EMBL/GenBank/DDBJ whole genome shotgun (WGS) entry which is preliminary data.</text>
</comment>
<reference evidence="12" key="1">
    <citation type="submission" date="2021-12" db="EMBL/GenBank/DDBJ databases">
        <authorList>
            <person name="Rodrigo-Torres L."/>
            <person name="Arahal R. D."/>
            <person name="Lucena T."/>
        </authorList>
    </citation>
    <scope>NUCLEOTIDE SEQUENCE</scope>
    <source>
        <strain evidence="12">CECT 8267</strain>
    </source>
</reference>
<dbReference type="PANTHER" id="PTHR34981">
    <property type="entry name" value="CELL DIVISION PROTEIN ZAPA"/>
    <property type="match status" value="1"/>
</dbReference>
<dbReference type="GO" id="GO:0051301">
    <property type="term" value="P:cell division"/>
    <property type="evidence" value="ECO:0007669"/>
    <property type="project" value="UniProtKB-KW"/>
</dbReference>
<evidence type="ECO:0000256" key="9">
    <source>
        <dbReference type="ARBA" id="ARBA00024910"/>
    </source>
</evidence>
<proteinExistence type="inferred from homology"/>
<dbReference type="Proteomes" id="UP000838100">
    <property type="component" value="Unassembled WGS sequence"/>
</dbReference>
<dbReference type="RefSeq" id="WP_237445558.1">
    <property type="nucleotide sequence ID" value="NZ_CAKLPX010000004.1"/>
</dbReference>
<evidence type="ECO:0000256" key="11">
    <source>
        <dbReference type="ARBA" id="ARBA00033158"/>
    </source>
</evidence>
<dbReference type="InterPro" id="IPR042233">
    <property type="entry name" value="Cell_div_ZapA_N"/>
</dbReference>
<dbReference type="InterPro" id="IPR036192">
    <property type="entry name" value="Cell_div_ZapA-like_sf"/>
</dbReference>
<comment type="similarity">
    <text evidence="2">Belongs to the ZapA family. Type 1 subfamily.</text>
</comment>
<organism evidence="12 13">
    <name type="scientific">Sinobacterium norvegicum</name>
    <dbReference type="NCBI Taxonomy" id="1641715"/>
    <lineage>
        <taxon>Bacteria</taxon>
        <taxon>Pseudomonadati</taxon>
        <taxon>Pseudomonadota</taxon>
        <taxon>Gammaproteobacteria</taxon>
        <taxon>Cellvibrionales</taxon>
        <taxon>Spongiibacteraceae</taxon>
        <taxon>Sinobacterium</taxon>
    </lineage>
</organism>
<keyword evidence="5 12" id="KW-0132">Cell division</keyword>
<dbReference type="SUPFAM" id="SSF102829">
    <property type="entry name" value="Cell division protein ZapA-like"/>
    <property type="match status" value="1"/>
</dbReference>
<evidence type="ECO:0000256" key="4">
    <source>
        <dbReference type="ARBA" id="ARBA00022490"/>
    </source>
</evidence>
<comment type="subunit">
    <text evidence="10">Homodimer. Interacts with FtsZ.</text>
</comment>
<evidence type="ECO:0000256" key="1">
    <source>
        <dbReference type="ARBA" id="ARBA00004496"/>
    </source>
</evidence>
<evidence type="ECO:0000256" key="6">
    <source>
        <dbReference type="ARBA" id="ARBA00023054"/>
    </source>
</evidence>
<evidence type="ECO:0000256" key="10">
    <source>
        <dbReference type="ARBA" id="ARBA00026068"/>
    </source>
</evidence>
<name>A0ABN8EPD7_9GAMM</name>
<evidence type="ECO:0000256" key="3">
    <source>
        <dbReference type="ARBA" id="ARBA00015195"/>
    </source>
</evidence>